<organism evidence="2 3">
    <name type="scientific">Neptunicoccus cionae</name>
    <dbReference type="NCBI Taxonomy" id="2035344"/>
    <lineage>
        <taxon>Bacteria</taxon>
        <taxon>Pseudomonadati</taxon>
        <taxon>Pseudomonadota</taxon>
        <taxon>Alphaproteobacteria</taxon>
        <taxon>Rhodobacterales</taxon>
        <taxon>Paracoccaceae</taxon>
        <taxon>Neptunicoccus</taxon>
    </lineage>
</organism>
<dbReference type="InterPro" id="IPR036866">
    <property type="entry name" value="RibonucZ/Hydroxyglut_hydro"/>
</dbReference>
<dbReference type="EMBL" id="BMKA01000003">
    <property type="protein sequence ID" value="GGA24418.1"/>
    <property type="molecule type" value="Genomic_DNA"/>
</dbReference>
<dbReference type="Pfam" id="PF00753">
    <property type="entry name" value="Lactamase_B"/>
    <property type="match status" value="1"/>
</dbReference>
<keyword evidence="3" id="KW-1185">Reference proteome</keyword>
<dbReference type="InterPro" id="IPR041516">
    <property type="entry name" value="LACTB2_WH"/>
</dbReference>
<dbReference type="RefSeq" id="WP_188676198.1">
    <property type="nucleotide sequence ID" value="NZ_BMKA01000003.1"/>
</dbReference>
<reference evidence="2" key="1">
    <citation type="journal article" date="2014" name="Int. J. Syst. Evol. Microbiol.">
        <title>Complete genome sequence of Corynebacterium casei LMG S-19264T (=DSM 44701T), isolated from a smear-ripened cheese.</title>
        <authorList>
            <consortium name="US DOE Joint Genome Institute (JGI-PGF)"/>
            <person name="Walter F."/>
            <person name="Albersmeier A."/>
            <person name="Kalinowski J."/>
            <person name="Ruckert C."/>
        </authorList>
    </citation>
    <scope>NUCLEOTIDE SEQUENCE</scope>
    <source>
        <strain evidence="2">CGMCC 1.15880</strain>
    </source>
</reference>
<feature type="domain" description="Metallo-beta-lactamase" evidence="1">
    <location>
        <begin position="38"/>
        <end position="220"/>
    </location>
</feature>
<dbReference type="AlphaFoldDB" id="A0A916VRI4"/>
<protein>
    <submittedName>
        <fullName evidence="2">MBL fold hydrolase</fullName>
    </submittedName>
</protein>
<dbReference type="PANTHER" id="PTHR23131">
    <property type="entry name" value="ENDORIBONUCLEASE LACTB2"/>
    <property type="match status" value="1"/>
</dbReference>
<evidence type="ECO:0000313" key="2">
    <source>
        <dbReference type="EMBL" id="GGA24418.1"/>
    </source>
</evidence>
<dbReference type="Gene3D" id="3.60.15.10">
    <property type="entry name" value="Ribonuclease Z/Hydroxyacylglutathione hydrolase-like"/>
    <property type="match status" value="1"/>
</dbReference>
<dbReference type="CDD" id="cd16278">
    <property type="entry name" value="metallo-hydrolase-like_MBL-fold"/>
    <property type="match status" value="1"/>
</dbReference>
<dbReference type="PANTHER" id="PTHR23131:SF0">
    <property type="entry name" value="ENDORIBONUCLEASE LACTB2"/>
    <property type="match status" value="1"/>
</dbReference>
<accession>A0A916VRI4</accession>
<evidence type="ECO:0000259" key="1">
    <source>
        <dbReference type="SMART" id="SM00849"/>
    </source>
</evidence>
<dbReference type="SUPFAM" id="SSF56281">
    <property type="entry name" value="Metallo-hydrolase/oxidoreductase"/>
    <property type="match status" value="1"/>
</dbReference>
<dbReference type="GO" id="GO:0016787">
    <property type="term" value="F:hydrolase activity"/>
    <property type="evidence" value="ECO:0007669"/>
    <property type="project" value="UniProtKB-KW"/>
</dbReference>
<proteinExistence type="predicted"/>
<reference evidence="2" key="2">
    <citation type="submission" date="2020-09" db="EMBL/GenBank/DDBJ databases">
        <authorList>
            <person name="Sun Q."/>
            <person name="Zhou Y."/>
        </authorList>
    </citation>
    <scope>NUCLEOTIDE SEQUENCE</scope>
    <source>
        <strain evidence="2">CGMCC 1.15880</strain>
    </source>
</reference>
<gene>
    <name evidence="2" type="ORF">GCM10011498_26780</name>
</gene>
<dbReference type="InterPro" id="IPR036388">
    <property type="entry name" value="WH-like_DNA-bd_sf"/>
</dbReference>
<dbReference type="SMART" id="SM00849">
    <property type="entry name" value="Lactamase_B"/>
    <property type="match status" value="1"/>
</dbReference>
<dbReference type="Proteomes" id="UP000628017">
    <property type="component" value="Unassembled WGS sequence"/>
</dbReference>
<comment type="caution">
    <text evidence="2">The sequence shown here is derived from an EMBL/GenBank/DDBJ whole genome shotgun (WGS) entry which is preliminary data.</text>
</comment>
<dbReference type="Gene3D" id="1.10.10.10">
    <property type="entry name" value="Winged helix-like DNA-binding domain superfamily/Winged helix DNA-binding domain"/>
    <property type="match status" value="1"/>
</dbReference>
<name>A0A916VRI4_9RHOB</name>
<sequence>MSDPFDRNYTPKTGELVQLTPLIGVVTAPNAGPMTFTGTQTYLVGQGALAVVDPGPDSDAHLGALLGAIGGRPVSHILVTHSHVDHSPLCRRLSEATGAPVLGFGTANEGRSAVMERLATQGNLGGNEGIDAGFAPDRKIADGEVVTGDGWALEAIHTPGHLSNHLCFALQGTGAVLTGDHVMSWATTMVSPPDGDLTSFMASMEKLAAREGDSIYYPGHGGPINDPAAMVAHQIRHRKSRETQIRQALAGGNPATALQLAEQIYTDVDPRLIPAATRNVFAHLIDLSERDLVASDGPISVDAVFFEK</sequence>
<evidence type="ECO:0000313" key="3">
    <source>
        <dbReference type="Proteomes" id="UP000628017"/>
    </source>
</evidence>
<keyword evidence="2" id="KW-0378">Hydrolase</keyword>
<dbReference type="Pfam" id="PF17778">
    <property type="entry name" value="WHD_BLACT"/>
    <property type="match status" value="1"/>
</dbReference>
<dbReference type="InterPro" id="IPR001279">
    <property type="entry name" value="Metallo-B-lactamas"/>
</dbReference>
<dbReference type="InterPro" id="IPR050662">
    <property type="entry name" value="Sec-metab_biosynth-thioest"/>
</dbReference>